<dbReference type="AlphaFoldDB" id="A0A1T4MZH4"/>
<reference evidence="9" key="1">
    <citation type="submission" date="2017-02" db="EMBL/GenBank/DDBJ databases">
        <authorList>
            <person name="Varghese N."/>
            <person name="Submissions S."/>
        </authorList>
    </citation>
    <scope>NUCLEOTIDE SEQUENCE [LARGE SCALE GENOMIC DNA]</scope>
    <source>
        <strain evidence="9">DSM 15739</strain>
    </source>
</reference>
<evidence type="ECO:0000259" key="7">
    <source>
        <dbReference type="Pfam" id="PF00156"/>
    </source>
</evidence>
<dbReference type="EC" id="2.4.2.10" evidence="2 6"/>
<dbReference type="EMBL" id="FUWO01000015">
    <property type="protein sequence ID" value="SJZ72038.1"/>
    <property type="molecule type" value="Genomic_DNA"/>
</dbReference>
<keyword evidence="4 6" id="KW-0808">Transferase</keyword>
<organism evidence="8 9">
    <name type="scientific">Globicatella sulfidifaciens DSM 15739</name>
    <dbReference type="NCBI Taxonomy" id="1121925"/>
    <lineage>
        <taxon>Bacteria</taxon>
        <taxon>Bacillati</taxon>
        <taxon>Bacillota</taxon>
        <taxon>Bacilli</taxon>
        <taxon>Lactobacillales</taxon>
        <taxon>Aerococcaceae</taxon>
        <taxon>Globicatella</taxon>
    </lineage>
</organism>
<feature type="binding site" evidence="6">
    <location>
        <position position="101"/>
    </location>
    <ligand>
        <name>5-phospho-alpha-D-ribose 1-diphosphate</name>
        <dbReference type="ChEBI" id="CHEBI:58017"/>
        <note>ligand shared between dimeric partners</note>
    </ligand>
</feature>
<dbReference type="PANTHER" id="PTHR19278">
    <property type="entry name" value="OROTATE PHOSPHORIBOSYLTRANSFERASE"/>
    <property type="match status" value="1"/>
</dbReference>
<comment type="caution">
    <text evidence="6">Lacks conserved residue(s) required for the propagation of feature annotation.</text>
</comment>
<feature type="domain" description="Phosphoribosyltransferase" evidence="7">
    <location>
        <begin position="51"/>
        <end position="153"/>
    </location>
</feature>
<proteinExistence type="inferred from homology"/>
<feature type="binding site" evidence="6">
    <location>
        <position position="127"/>
    </location>
    <ligand>
        <name>orotate</name>
        <dbReference type="ChEBI" id="CHEBI:30839"/>
    </ligand>
</feature>
<comment type="pathway">
    <text evidence="1 6">Pyrimidine metabolism; UMP biosynthesis via de novo pathway; UMP from orotate: step 1/2.</text>
</comment>
<evidence type="ECO:0000256" key="3">
    <source>
        <dbReference type="ARBA" id="ARBA00022676"/>
    </source>
</evidence>
<evidence type="ECO:0000313" key="8">
    <source>
        <dbReference type="EMBL" id="SJZ72038.1"/>
    </source>
</evidence>
<dbReference type="PANTHER" id="PTHR19278:SF9">
    <property type="entry name" value="URIDINE 5'-MONOPHOSPHATE SYNTHASE"/>
    <property type="match status" value="1"/>
</dbReference>
<dbReference type="RefSeq" id="WP_078756297.1">
    <property type="nucleotide sequence ID" value="NZ_FUWO01000015.1"/>
</dbReference>
<protein>
    <recommendedName>
        <fullName evidence="2 6">Orotate phosphoribosyltransferase</fullName>
        <shortName evidence="6">OPRT</shortName>
        <shortName evidence="6">OPRTase</shortName>
        <ecNumber evidence="2 6">2.4.2.10</ecNumber>
    </recommendedName>
</protein>
<keyword evidence="6" id="KW-0460">Magnesium</keyword>
<dbReference type="GO" id="GO:0000287">
    <property type="term" value="F:magnesium ion binding"/>
    <property type="evidence" value="ECO:0007669"/>
    <property type="project" value="UniProtKB-UniRule"/>
</dbReference>
<feature type="binding site" evidence="6">
    <location>
        <position position="103"/>
    </location>
    <ligand>
        <name>5-phospho-alpha-D-ribose 1-diphosphate</name>
        <dbReference type="ChEBI" id="CHEBI:58017"/>
        <note>ligand shared between dimeric partners</note>
    </ligand>
</feature>
<comment type="similarity">
    <text evidence="6">Belongs to the purine/pyrimidine phosphoribosyltransferase family. PyrE subfamily.</text>
</comment>
<dbReference type="Gene3D" id="3.40.50.2020">
    <property type="match status" value="1"/>
</dbReference>
<dbReference type="GO" id="GO:0004588">
    <property type="term" value="F:orotate phosphoribosyltransferase activity"/>
    <property type="evidence" value="ECO:0007669"/>
    <property type="project" value="UniProtKB-UniRule"/>
</dbReference>
<keyword evidence="3 6" id="KW-0328">Glycosyltransferase</keyword>
<evidence type="ECO:0000256" key="6">
    <source>
        <dbReference type="HAMAP-Rule" id="MF_01208"/>
    </source>
</evidence>
<comment type="function">
    <text evidence="6">Catalyzes the transfer of a ribosyl phosphate group from 5-phosphoribose 1-diphosphate to orotate, leading to the formation of orotidine monophosphate (OMP).</text>
</comment>
<comment type="cofactor">
    <cofactor evidence="6">
        <name>Mg(2+)</name>
        <dbReference type="ChEBI" id="CHEBI:18420"/>
    </cofactor>
</comment>
<feature type="binding site" description="in other chain" evidence="6">
    <location>
        <begin position="123"/>
        <end position="131"/>
    </location>
    <ligand>
        <name>5-phospho-alpha-D-ribose 1-diphosphate</name>
        <dbReference type="ChEBI" id="CHEBI:58017"/>
        <note>ligand shared between dimeric partners</note>
    </ligand>
</feature>
<keyword evidence="9" id="KW-1185">Reference proteome</keyword>
<dbReference type="Proteomes" id="UP000189941">
    <property type="component" value="Unassembled WGS sequence"/>
</dbReference>
<dbReference type="InterPro" id="IPR029057">
    <property type="entry name" value="PRTase-like"/>
</dbReference>
<dbReference type="InterPro" id="IPR004467">
    <property type="entry name" value="Or_phspho_trans_dom"/>
</dbReference>
<feature type="binding site" evidence="6">
    <location>
        <position position="97"/>
    </location>
    <ligand>
        <name>5-phospho-alpha-D-ribose 1-diphosphate</name>
        <dbReference type="ChEBI" id="CHEBI:58017"/>
        <note>ligand shared between dimeric partners</note>
    </ligand>
</feature>
<accession>A0A1T4MZH4</accession>
<comment type="catalytic activity">
    <reaction evidence="6">
        <text>orotidine 5'-phosphate + diphosphate = orotate + 5-phospho-alpha-D-ribose 1-diphosphate</text>
        <dbReference type="Rhea" id="RHEA:10380"/>
        <dbReference type="ChEBI" id="CHEBI:30839"/>
        <dbReference type="ChEBI" id="CHEBI:33019"/>
        <dbReference type="ChEBI" id="CHEBI:57538"/>
        <dbReference type="ChEBI" id="CHEBI:58017"/>
        <dbReference type="EC" id="2.4.2.10"/>
    </reaction>
</comment>
<gene>
    <name evidence="6" type="primary">pyrE</name>
    <name evidence="8" type="ORF">SAMN02746011_01587</name>
</gene>
<comment type="subunit">
    <text evidence="6">Homodimer.</text>
</comment>
<evidence type="ECO:0000313" key="9">
    <source>
        <dbReference type="Proteomes" id="UP000189941"/>
    </source>
</evidence>
<evidence type="ECO:0000256" key="5">
    <source>
        <dbReference type="ARBA" id="ARBA00022975"/>
    </source>
</evidence>
<keyword evidence="5 6" id="KW-0665">Pyrimidine biosynthesis</keyword>
<dbReference type="OrthoDB" id="9802134at2"/>
<evidence type="ECO:0000256" key="1">
    <source>
        <dbReference type="ARBA" id="ARBA00004889"/>
    </source>
</evidence>
<dbReference type="CDD" id="cd06223">
    <property type="entry name" value="PRTases_typeI"/>
    <property type="match status" value="1"/>
</dbReference>
<dbReference type="InterPro" id="IPR023031">
    <property type="entry name" value="OPRT"/>
</dbReference>
<dbReference type="STRING" id="1121925.SAMN02746011_01587"/>
<dbReference type="SUPFAM" id="SSF53271">
    <property type="entry name" value="PRTase-like"/>
    <property type="match status" value="1"/>
</dbReference>
<evidence type="ECO:0000256" key="2">
    <source>
        <dbReference type="ARBA" id="ARBA00011971"/>
    </source>
</evidence>
<dbReference type="Pfam" id="PF00156">
    <property type="entry name" value="Pribosyltran"/>
    <property type="match status" value="1"/>
</dbReference>
<dbReference type="GO" id="GO:0044205">
    <property type="term" value="P:'de novo' UMP biosynthetic process"/>
    <property type="evidence" value="ECO:0007669"/>
    <property type="project" value="UniProtKB-UniRule"/>
</dbReference>
<dbReference type="HAMAP" id="MF_01208">
    <property type="entry name" value="PyrE"/>
    <property type="match status" value="1"/>
</dbReference>
<evidence type="ECO:0000256" key="4">
    <source>
        <dbReference type="ARBA" id="ARBA00022679"/>
    </source>
</evidence>
<dbReference type="UniPathway" id="UPA00070">
    <property type="reaction ID" value="UER00119"/>
</dbReference>
<dbReference type="NCBIfam" id="TIGR00336">
    <property type="entry name" value="pyrE"/>
    <property type="match status" value="1"/>
</dbReference>
<dbReference type="InterPro" id="IPR000836">
    <property type="entry name" value="PRTase_dom"/>
</dbReference>
<sequence length="213" mass="23104">MTTSAKQAAQILLDIEAVCLSPQAPFTWASGLKAPIYTDNRLIMSYPRERKVIEYLLAKTIKEHYPEVTVIAGTATAGIPHAAFVAAELDLPMIYVRSSAKDHGKGRAIEGALDKQAKVVLIEDLISTGRSVLNAAKQIQAEGAEVLGVVSIFNYQLNSGEQAFKEAGLASQSLTDYTTLLEIATTEGGLAEYKTSLEDWYQDPVAWSQAQQN</sequence>
<dbReference type="GO" id="GO:0019856">
    <property type="term" value="P:pyrimidine nucleobase biosynthetic process"/>
    <property type="evidence" value="ECO:0007669"/>
    <property type="project" value="TreeGrafter"/>
</dbReference>
<name>A0A1T4MZH4_9LACT</name>